<keyword evidence="1" id="KW-0732">Signal</keyword>
<dbReference type="OrthoDB" id="5358886at2759"/>
<reference evidence="2" key="1">
    <citation type="journal article" date="2020" name="Stud. Mycol.">
        <title>101 Dothideomycetes genomes: a test case for predicting lifestyles and emergence of pathogens.</title>
        <authorList>
            <person name="Haridas S."/>
            <person name="Albert R."/>
            <person name="Binder M."/>
            <person name="Bloem J."/>
            <person name="Labutti K."/>
            <person name="Salamov A."/>
            <person name="Andreopoulos B."/>
            <person name="Baker S."/>
            <person name="Barry K."/>
            <person name="Bills G."/>
            <person name="Bluhm B."/>
            <person name="Cannon C."/>
            <person name="Castanera R."/>
            <person name="Culley D."/>
            <person name="Daum C."/>
            <person name="Ezra D."/>
            <person name="Gonzalez J."/>
            <person name="Henrissat B."/>
            <person name="Kuo A."/>
            <person name="Liang C."/>
            <person name="Lipzen A."/>
            <person name="Lutzoni F."/>
            <person name="Magnuson J."/>
            <person name="Mondo S."/>
            <person name="Nolan M."/>
            <person name="Ohm R."/>
            <person name="Pangilinan J."/>
            <person name="Park H.-J."/>
            <person name="Ramirez L."/>
            <person name="Alfaro M."/>
            <person name="Sun H."/>
            <person name="Tritt A."/>
            <person name="Yoshinaga Y."/>
            <person name="Zwiers L.-H."/>
            <person name="Turgeon B."/>
            <person name="Goodwin S."/>
            <person name="Spatafora J."/>
            <person name="Crous P."/>
            <person name="Grigoriev I."/>
        </authorList>
    </citation>
    <scope>NUCLEOTIDE SEQUENCE</scope>
    <source>
        <strain evidence="2">CBS 122681</strain>
    </source>
</reference>
<protein>
    <recommendedName>
        <fullName evidence="4">Ig-like domain-containing protein</fullName>
    </recommendedName>
</protein>
<evidence type="ECO:0000256" key="1">
    <source>
        <dbReference type="SAM" id="SignalP"/>
    </source>
</evidence>
<feature type="signal peptide" evidence="1">
    <location>
        <begin position="1"/>
        <end position="19"/>
    </location>
</feature>
<evidence type="ECO:0000313" key="3">
    <source>
        <dbReference type="Proteomes" id="UP000799324"/>
    </source>
</evidence>
<proteinExistence type="predicted"/>
<evidence type="ECO:0008006" key="4">
    <source>
        <dbReference type="Google" id="ProtNLM"/>
    </source>
</evidence>
<evidence type="ECO:0000313" key="2">
    <source>
        <dbReference type="EMBL" id="KAF2661697.1"/>
    </source>
</evidence>
<accession>A0A6A6TRB3</accession>
<gene>
    <name evidence="2" type="ORF">K491DRAFT_710538</name>
</gene>
<feature type="chain" id="PRO_5025447026" description="Ig-like domain-containing protein" evidence="1">
    <location>
        <begin position="20"/>
        <end position="331"/>
    </location>
</feature>
<name>A0A6A6TRB3_9PLEO</name>
<dbReference type="Proteomes" id="UP000799324">
    <property type="component" value="Unassembled WGS sequence"/>
</dbReference>
<organism evidence="2 3">
    <name type="scientific">Lophiostoma macrostomum CBS 122681</name>
    <dbReference type="NCBI Taxonomy" id="1314788"/>
    <lineage>
        <taxon>Eukaryota</taxon>
        <taxon>Fungi</taxon>
        <taxon>Dikarya</taxon>
        <taxon>Ascomycota</taxon>
        <taxon>Pezizomycotina</taxon>
        <taxon>Dothideomycetes</taxon>
        <taxon>Pleosporomycetidae</taxon>
        <taxon>Pleosporales</taxon>
        <taxon>Lophiostomataceae</taxon>
        <taxon>Lophiostoma</taxon>
    </lineage>
</organism>
<dbReference type="EMBL" id="MU004292">
    <property type="protein sequence ID" value="KAF2661697.1"/>
    <property type="molecule type" value="Genomic_DNA"/>
</dbReference>
<sequence length="331" mass="37512">MHLRYQVLFVALLTSIVTAAGIPSSTDALTECKACPYSLCRNKPWNANNITLTCWTAGTKIVDDTTWLKTEDNCYVTQYDLKEYDGDYTVDLLYCGAISSDWTSLHAKTKYMSECFNTPYVLRKRVKAYKNEVDLTLTCVTRNTTVTDDDDRFEIMGSAKWYKTSSNCYVHEATLYHVEYEDELEDCGPTPGVDYYAHQPDPVTSSSLAPTATATPGLNATIFGTLDKRSDLTRRWIYNTTIGEEYANCTEKATINNSTENAVEQVFEFGQSIDVQCGTVEYGEGRDNYTIFLLTTDFCWVQDWMTDPNLIEAPLRQQAYPHCEVFTDTES</sequence>
<dbReference type="AlphaFoldDB" id="A0A6A6TRB3"/>
<keyword evidence="3" id="KW-1185">Reference proteome</keyword>